<keyword evidence="2" id="KW-0238">DNA-binding</keyword>
<keyword evidence="3" id="KW-0804">Transcription</keyword>
<evidence type="ECO:0000313" key="6">
    <source>
        <dbReference type="Proteomes" id="UP001652660"/>
    </source>
</evidence>
<dbReference type="Gene3D" id="2.170.150.80">
    <property type="entry name" value="NAC domain"/>
    <property type="match status" value="1"/>
</dbReference>
<dbReference type="RefSeq" id="XP_027099265.1">
    <property type="nucleotide sequence ID" value="XM_027243464.1"/>
</dbReference>
<keyword evidence="6" id="KW-1185">Reference proteome</keyword>
<keyword evidence="4" id="KW-0539">Nucleus</keyword>
<dbReference type="OrthoDB" id="1622899at2759"/>
<evidence type="ECO:0000256" key="3">
    <source>
        <dbReference type="ARBA" id="ARBA00023163"/>
    </source>
</evidence>
<dbReference type="InterPro" id="IPR003441">
    <property type="entry name" value="NAC-dom"/>
</dbReference>
<dbReference type="GO" id="GO:0006355">
    <property type="term" value="P:regulation of DNA-templated transcription"/>
    <property type="evidence" value="ECO:0007669"/>
    <property type="project" value="InterPro"/>
</dbReference>
<sequence length="159" mass="17997">MVEDYAIGCRFRPSEEELLYLLRDKVTNPRFQYDQVKEKKLYGEGASPWNVFSDDDLQRELFDDNGSNGNKRMVYVFTELNKLSAKKAARTAGSGTWDGEAKITTIQDMITGEQIGKRKMLSYVLHSGSEVKKGRWIMHEYAFAGACLNGIGSSIHNTD</sequence>
<gene>
    <name evidence="7" type="primary">LOC113718568</name>
</gene>
<organism evidence="6 7">
    <name type="scientific">Coffea arabica</name>
    <name type="common">Arabian coffee</name>
    <dbReference type="NCBI Taxonomy" id="13443"/>
    <lineage>
        <taxon>Eukaryota</taxon>
        <taxon>Viridiplantae</taxon>
        <taxon>Streptophyta</taxon>
        <taxon>Embryophyta</taxon>
        <taxon>Tracheophyta</taxon>
        <taxon>Spermatophyta</taxon>
        <taxon>Magnoliopsida</taxon>
        <taxon>eudicotyledons</taxon>
        <taxon>Gunneridae</taxon>
        <taxon>Pentapetalae</taxon>
        <taxon>asterids</taxon>
        <taxon>lamiids</taxon>
        <taxon>Gentianales</taxon>
        <taxon>Rubiaceae</taxon>
        <taxon>Ixoroideae</taxon>
        <taxon>Gardenieae complex</taxon>
        <taxon>Bertiereae - Coffeeae clade</taxon>
        <taxon>Coffeeae</taxon>
        <taxon>Coffea</taxon>
    </lineage>
</organism>
<dbReference type="GeneID" id="113718568"/>
<dbReference type="GO" id="GO:0048731">
    <property type="term" value="P:system development"/>
    <property type="evidence" value="ECO:0007669"/>
    <property type="project" value="TreeGrafter"/>
</dbReference>
<protein>
    <submittedName>
        <fullName evidence="7">NAC domain-containing protein 66</fullName>
    </submittedName>
</protein>
<dbReference type="Pfam" id="PF02365">
    <property type="entry name" value="NAM"/>
    <property type="match status" value="1"/>
</dbReference>
<keyword evidence="1" id="KW-0805">Transcription regulation</keyword>
<dbReference type="GO" id="GO:0003677">
    <property type="term" value="F:DNA binding"/>
    <property type="evidence" value="ECO:0007669"/>
    <property type="project" value="UniProtKB-KW"/>
</dbReference>
<dbReference type="PANTHER" id="PTHR31719">
    <property type="entry name" value="NAC TRANSCRIPTION FACTOR 56"/>
    <property type="match status" value="1"/>
</dbReference>
<evidence type="ECO:0000256" key="1">
    <source>
        <dbReference type="ARBA" id="ARBA00023015"/>
    </source>
</evidence>
<dbReference type="PROSITE" id="PS51005">
    <property type="entry name" value="NAC"/>
    <property type="match status" value="1"/>
</dbReference>
<dbReference type="SUPFAM" id="SSF101941">
    <property type="entry name" value="NAC domain"/>
    <property type="match status" value="1"/>
</dbReference>
<evidence type="ECO:0000256" key="4">
    <source>
        <dbReference type="ARBA" id="ARBA00023242"/>
    </source>
</evidence>
<reference evidence="6" key="1">
    <citation type="journal article" date="2025" name="Foods">
        <title>Unveiling the Microbial Signatures of Arabica Coffee Cherries: Insights into Ripeness Specific Diversity, Functional Traits, and Implications for Quality and Safety.</title>
        <authorList>
            <consortium name="RefSeq"/>
            <person name="Tenea G.N."/>
            <person name="Cifuentes V."/>
            <person name="Reyes P."/>
            <person name="Cevallos-Vallejos M."/>
        </authorList>
    </citation>
    <scope>NUCLEOTIDE SEQUENCE [LARGE SCALE GENOMIC DNA]</scope>
</reference>
<dbReference type="PANTHER" id="PTHR31719:SF164">
    <property type="entry name" value="NAC DOMAIN-CONTAINING PROTEIN"/>
    <property type="match status" value="1"/>
</dbReference>
<accession>A0A6P6V9J5</accession>
<name>A0A6P6V9J5_COFAR</name>
<dbReference type="InterPro" id="IPR036093">
    <property type="entry name" value="NAC_dom_sf"/>
</dbReference>
<dbReference type="AlphaFoldDB" id="A0A6P6V9J5"/>
<proteinExistence type="predicted"/>
<evidence type="ECO:0000313" key="7">
    <source>
        <dbReference type="RefSeq" id="XP_027099265.1"/>
    </source>
</evidence>
<feature type="domain" description="NAC" evidence="5">
    <location>
        <begin position="5"/>
        <end position="159"/>
    </location>
</feature>
<dbReference type="Proteomes" id="UP001652660">
    <property type="component" value="Chromosome 11e"/>
</dbReference>
<evidence type="ECO:0000259" key="5">
    <source>
        <dbReference type="PROSITE" id="PS51005"/>
    </source>
</evidence>
<evidence type="ECO:0000256" key="2">
    <source>
        <dbReference type="ARBA" id="ARBA00023125"/>
    </source>
</evidence>
<reference evidence="7" key="2">
    <citation type="submission" date="2025-08" db="UniProtKB">
        <authorList>
            <consortium name="RefSeq"/>
        </authorList>
    </citation>
    <scope>IDENTIFICATION</scope>
    <source>
        <tissue evidence="7">Leaves</tissue>
    </source>
</reference>